<dbReference type="Pfam" id="PF14412">
    <property type="entry name" value="AHH"/>
    <property type="match status" value="1"/>
</dbReference>
<organism evidence="1 2">
    <name type="scientific">Paracoccus amoyensis</name>
    <dbReference type="NCBI Taxonomy" id="2760093"/>
    <lineage>
        <taxon>Bacteria</taxon>
        <taxon>Pseudomonadati</taxon>
        <taxon>Pseudomonadota</taxon>
        <taxon>Alphaproteobacteria</taxon>
        <taxon>Rhodobacterales</taxon>
        <taxon>Paracoccaceae</taxon>
        <taxon>Paracoccus</taxon>
    </lineage>
</organism>
<reference evidence="1" key="1">
    <citation type="submission" date="2020-08" db="EMBL/GenBank/DDBJ databases">
        <title>Paracoccus amoyensis sp. nov., isolated from the surface seawater at coast of Xiamen, Fujian.</title>
        <authorList>
            <person name="Lyu L."/>
        </authorList>
    </citation>
    <scope>NUCLEOTIDE SEQUENCE</scope>
    <source>
        <strain evidence="1">11-3</strain>
    </source>
</reference>
<proteinExistence type="predicted"/>
<dbReference type="EMBL" id="JACOQL010000007">
    <property type="protein sequence ID" value="MBC9248496.1"/>
    <property type="molecule type" value="Genomic_DNA"/>
</dbReference>
<protein>
    <submittedName>
        <fullName evidence="1">AHH domain-containing protein</fullName>
    </submittedName>
</protein>
<dbReference type="InterPro" id="IPR032871">
    <property type="entry name" value="AHH_dom_containing"/>
</dbReference>
<dbReference type="AlphaFoldDB" id="A0A926GEC8"/>
<dbReference type="RefSeq" id="WP_187794958.1">
    <property type="nucleotide sequence ID" value="NZ_JACOQL010000007.1"/>
</dbReference>
<sequence>MAGKILDSYGIDINDAANGIPIGHPRPHNYMHTAKCHVMVNNRPTKIVDSMTANGKSPTEIKAALLQELRVIGNETQAAVENSP</sequence>
<dbReference type="Proteomes" id="UP000608594">
    <property type="component" value="Unassembled WGS sequence"/>
</dbReference>
<keyword evidence="2" id="KW-1185">Reference proteome</keyword>
<evidence type="ECO:0000313" key="1">
    <source>
        <dbReference type="EMBL" id="MBC9248496.1"/>
    </source>
</evidence>
<comment type="caution">
    <text evidence="1">The sequence shown here is derived from an EMBL/GenBank/DDBJ whole genome shotgun (WGS) entry which is preliminary data.</text>
</comment>
<accession>A0A926GEC8</accession>
<evidence type="ECO:0000313" key="2">
    <source>
        <dbReference type="Proteomes" id="UP000608594"/>
    </source>
</evidence>
<gene>
    <name evidence="1" type="ORF">H4P12_17685</name>
</gene>
<name>A0A926GEC8_9RHOB</name>